<accession>A0A9P0HK35</accession>
<name>A0A9P0HK35_NEZVI</name>
<reference evidence="3" key="1">
    <citation type="submission" date="2022-01" db="EMBL/GenBank/DDBJ databases">
        <authorList>
            <person name="King R."/>
        </authorList>
    </citation>
    <scope>NUCLEOTIDE SEQUENCE</scope>
</reference>
<sequence>MMDSSDNRSCGPDDLELPAAKKICLENNDVSNTSRDNSILSDSTLNLGNLFSPRQSLSSCSFNDGVDNTVSLPIPSNPITDEDKIVNEDENNVFDFSSSEMDKKSDISTVMSDLNNTPSCVKIIEDNKNNCSSESKLNASNLSTKAFNIDESLDFMDETCLDNHSDDCKGNLVSMEVKSLTDLAEKNDKTTMNIPSVENCITEDCINLMTKSDGNCSSQLEVTLDYTCKPEVMGGETQVLCQSTITKDAISARCTLFLDPSLTSMSIDESLVSGMNTIPCQPTQEFSSDSVLKMPSMEQINFDDSDCEKISNNSNSTNLFNEVSGCALDYTCSKSVCFDFNETSTEGTLTNKVSEKTINAILECSDIGHQDINKSNSVMMGCENLLTENNVNIKDKNYLNSTENNVPDPDNPIYDLSDLKNSFMLNKTFSAEEVNFLKENLLKVMELLKIDNISFESYKLASECEKRELLERIRYLESNSTRHLESSTDISSSQKTSQDGKNDQSGNCSMIYEELSKTRLQYNDLLQLVLVTEASWRENKLLIDFLSDLNISHNELFIPLIDESNGYIINHKKIYDLMLSLSKEIVKSNSFKKECYDILTTFIESSKTNESRLSFIPKECENDLVGNLKTTFEEILNNINCLEKENSALKLEIGNMSNEIRSLSSTIENLNHQLNITKENSVISADIIVKDKCNNAMETTHNLSNEVADKFSIHDSFSESNTKITEMKDSVAALKKALSLSEENYNNVSFKCEKYEIELKKMREVEHAYQELLLHHNVLKTEIDSKYCEIENLNAENKHLIELKTRFETAHNSSIKIGDNDNEILVTYDDQTSKDLSLNNVEIPSFTNDRENIMNEFKMSQNNASIKEDLVELQENHDCLKTQFVSSKDEILKLQSDLSSLNEKYTEVLSIFDLYKQKYTYTEEEFYLEKEEKRSLERELDSLKSQLENALEESSRLKNDNEIINNKIENLVVQLSDLETANSNLETQLSGMHSDSDNNVGLLTNEISELKVKLDSMEKLLLDHEEKQNELKLSYDKVCEDLESKKSHISLLTDNKEKLEKELEIFSLNDTLLKQRMEELEENRNCLETQIHSSKNEISKLQFDFNCLNEMYSELSSNFDVYKQKYTFTEDESILWKEEKQSMKFELDSLKSQLESALEESSKHKSDNEIMNTKIEDLLVQLSDLETANDILKTELSGMHSDSNHNADLLNNEISELKVKLDSTEKMLLDNEEKHIELKVSYDKICEDLESKNLDLSLVTDTNEKLEKDLEMYSQNDTLLKQKIEELQANCDNLEVQLLSSKEEFSKLQSSLNFIKEKHTEVSTNFDLHKEKYIFTEDELISWKQEKQSLKCELESLQSKLGSALEESTKLKFDNEEINNNFKNLENQLCNEKQNCKDIQESYQNLKTKYEESIVEINNKTIELQSLLTQLSDIETINASLKTQISCISESDYNIDLLNNEIIELKKKLGSTEKLVVDNEEKYSEFKITYDKVCEDLESKNSDLSLLTDAKEKLEKELEIYSQNDILLKQKIKELQENRDCLETQLLSSKDDISKLQLDFNCLNEKYSELISNFDLFKQKYTFTEDESILWKEEKQSLECELDSLKSQLESALEESSKLKCHNEEISNNLMNMEDQLSSEKQSSKDIQNSYDNLKIKYEDSVVEINNKTTEIQNLLAQLSDLETSNGNLKNELNSVRSESENNRDLLNNEIIELNKKLDVTEKLVMCNEEKHNELKVSYDRVCEDLESKNSDLSLLTDTKEKLEKELEIYSQNDTLLQQKIKELQENRDCLETQLLSSKDDVSKLQLDFNCLSEKYSELISNFDLYKQKYTFTEDESILWKEEKQALECKLDSVQSQLGSVLEELQTLKSDYEETSENLKNVENQLCDEKQSCRNIESSLENLKKEFLELNRKYEASEKCLIDLQEKHNELKVSSDLICEALESKKTEYSLLTNCKEQLEKEIDTLSQTNLSLKQKLKDVEKYEECHQKEMLDFKFQLDSANSKIDCMKNIEMQVDLLKKEYDILSLYHTQNKEICGEQPFCLFSEFINTVKAVIKDLIFFKSKCSEEETKLSSSQEEVSRLNVLLDSLKEEIKVSTEESVKLQENYSSLSKQYNSLLDSSQDSNIRCNSLLEKLKELESQNSLCKSAIQDLKSEVSTKESVIVSLSNIKELYESTAKENKALSSQLMQKIEEYETALDKIKNSEQKYVSLELEYNTLESEINDLRNKNLTLELKCSENYALYISGKDNIESLQKEKEEIRKNFIKCEKDYQNSLDLVKKCQENMGNLDKQYNLSIAKLNVILKEKESYESQNLSLQKINDELVNRIKELNFKCQENENVLTKFKELEKSYEIVSNKHQSLAKQLIDYGNLKSENEILKSRISERDSFFNNLSINYNELNEKYNSLSDELKKLSAAVLALVPGENSAMEIIKVIGEKLQGIKKIEIDLQEEKIKCENLDEECNLLNEDLKYKDVVIGDMYKDHSSKMNELQELLKKEENLRQEILLENSTLKDKIKCLDSEIFKLKTTEQSACSSCAELKGVLQKLKMDLVDNSSKVTTLQLQIEENEITNKKKIHDYRKKISSLQEELGAALNKLEDNRLKSEIACFNASVQTEILPVQISGQSGIVQSFKIKEQEEKIKKFEKENLVLKRMCQSRLQTIQDLKTKLENVSKPQKNQRNVLEEVQNQQST</sequence>
<feature type="coiled-coil region" evidence="1">
    <location>
        <begin position="2575"/>
        <end position="2602"/>
    </location>
</feature>
<protein>
    <submittedName>
        <fullName evidence="3">Uncharacterized protein</fullName>
    </submittedName>
</protein>
<dbReference type="PANTHER" id="PTHR23159:SF31">
    <property type="entry name" value="CENTROSOME-ASSOCIATED PROTEIN CEP250 ISOFORM X1"/>
    <property type="match status" value="1"/>
</dbReference>
<organism evidence="3 4">
    <name type="scientific">Nezara viridula</name>
    <name type="common">Southern green stink bug</name>
    <name type="synonym">Cimex viridulus</name>
    <dbReference type="NCBI Taxonomy" id="85310"/>
    <lineage>
        <taxon>Eukaryota</taxon>
        <taxon>Metazoa</taxon>
        <taxon>Ecdysozoa</taxon>
        <taxon>Arthropoda</taxon>
        <taxon>Hexapoda</taxon>
        <taxon>Insecta</taxon>
        <taxon>Pterygota</taxon>
        <taxon>Neoptera</taxon>
        <taxon>Paraneoptera</taxon>
        <taxon>Hemiptera</taxon>
        <taxon>Heteroptera</taxon>
        <taxon>Panheteroptera</taxon>
        <taxon>Pentatomomorpha</taxon>
        <taxon>Pentatomoidea</taxon>
        <taxon>Pentatomidae</taxon>
        <taxon>Pentatominae</taxon>
        <taxon>Nezara</taxon>
    </lineage>
</organism>
<feature type="coiled-coil region" evidence="1">
    <location>
        <begin position="2306"/>
        <end position="2340"/>
    </location>
</feature>
<feature type="coiled-coil region" evidence="1">
    <location>
        <begin position="2441"/>
        <end position="2514"/>
    </location>
</feature>
<dbReference type="PANTHER" id="PTHR23159">
    <property type="entry name" value="CENTROSOMAL PROTEIN 2"/>
    <property type="match status" value="1"/>
</dbReference>
<keyword evidence="4" id="KW-1185">Reference proteome</keyword>
<evidence type="ECO:0000313" key="3">
    <source>
        <dbReference type="EMBL" id="CAH1403189.1"/>
    </source>
</evidence>
<feature type="coiled-coil region" evidence="1">
    <location>
        <begin position="1588"/>
        <end position="1801"/>
    </location>
</feature>
<feature type="region of interest" description="Disordered" evidence="2">
    <location>
        <begin position="2672"/>
        <end position="2691"/>
    </location>
</feature>
<evidence type="ECO:0000313" key="4">
    <source>
        <dbReference type="Proteomes" id="UP001152798"/>
    </source>
</evidence>
<feature type="compositionally biased region" description="Low complexity" evidence="2">
    <location>
        <begin position="487"/>
        <end position="499"/>
    </location>
</feature>
<evidence type="ECO:0000256" key="1">
    <source>
        <dbReference type="SAM" id="Coils"/>
    </source>
</evidence>
<feature type="coiled-coil region" evidence="1">
    <location>
        <begin position="2184"/>
        <end position="2270"/>
    </location>
</feature>
<keyword evidence="1" id="KW-0175">Coiled coil</keyword>
<feature type="coiled-coil region" evidence="1">
    <location>
        <begin position="1340"/>
        <end position="1388"/>
    </location>
</feature>
<feature type="coiled-coil region" evidence="1">
    <location>
        <begin position="1844"/>
        <end position="1976"/>
    </location>
</feature>
<feature type="coiled-coil region" evidence="1">
    <location>
        <begin position="926"/>
        <end position="1097"/>
    </location>
</feature>
<feature type="coiled-coil region" evidence="1">
    <location>
        <begin position="1455"/>
        <end position="1552"/>
    </location>
</feature>
<feature type="coiled-coil region" evidence="1">
    <location>
        <begin position="2389"/>
        <end position="2416"/>
    </location>
</feature>
<dbReference type="OrthoDB" id="425925at2759"/>
<dbReference type="SUPFAM" id="SSF57997">
    <property type="entry name" value="Tropomyosin"/>
    <property type="match status" value="2"/>
</dbReference>
<feature type="coiled-coil region" evidence="1">
    <location>
        <begin position="776"/>
        <end position="810"/>
    </location>
</feature>
<dbReference type="EMBL" id="OV725081">
    <property type="protein sequence ID" value="CAH1403189.1"/>
    <property type="molecule type" value="Genomic_DNA"/>
</dbReference>
<gene>
    <name evidence="3" type="ORF">NEZAVI_LOCUS11837</name>
</gene>
<dbReference type="Proteomes" id="UP001152798">
    <property type="component" value="Chromosome 5"/>
</dbReference>
<proteinExistence type="predicted"/>
<feature type="coiled-coil region" evidence="1">
    <location>
        <begin position="1140"/>
        <end position="1304"/>
    </location>
</feature>
<feature type="coiled-coil region" evidence="1">
    <location>
        <begin position="625"/>
        <end position="680"/>
    </location>
</feature>
<feature type="region of interest" description="Disordered" evidence="2">
    <location>
        <begin position="484"/>
        <end position="505"/>
    </location>
</feature>
<dbReference type="Gene3D" id="1.10.287.1490">
    <property type="match status" value="1"/>
</dbReference>
<feature type="coiled-coil region" evidence="1">
    <location>
        <begin position="2072"/>
        <end position="2155"/>
    </location>
</feature>
<evidence type="ECO:0000256" key="2">
    <source>
        <dbReference type="SAM" id="MobiDB-lite"/>
    </source>
</evidence>